<evidence type="ECO:0000313" key="1">
    <source>
        <dbReference type="EMBL" id="ANH38658.1"/>
    </source>
</evidence>
<reference evidence="1 2" key="1">
    <citation type="submission" date="2016-03" db="EMBL/GenBank/DDBJ databases">
        <title>Complete genome sequence of a soil Actinobacterium, Nocardioides dokdonensis FR1436.</title>
        <authorList>
            <person name="Kwon S.-K."/>
            <person name="Kim K."/>
            <person name="Kim J.F."/>
        </authorList>
    </citation>
    <scope>NUCLEOTIDE SEQUENCE [LARGE SCALE GENOMIC DNA]</scope>
    <source>
        <strain evidence="1 2">FR1436</strain>
    </source>
</reference>
<dbReference type="STRING" id="1300347.I601_2233"/>
<keyword evidence="2" id="KW-1185">Reference proteome</keyword>
<name>A0A1A9GK48_9ACTN</name>
<dbReference type="KEGG" id="ndk:I601_2233"/>
<dbReference type="PATRIC" id="fig|1300347.3.peg.2227"/>
<organism evidence="1 2">
    <name type="scientific">Nocardioides dokdonensis FR1436</name>
    <dbReference type="NCBI Taxonomy" id="1300347"/>
    <lineage>
        <taxon>Bacteria</taxon>
        <taxon>Bacillati</taxon>
        <taxon>Actinomycetota</taxon>
        <taxon>Actinomycetes</taxon>
        <taxon>Propionibacteriales</taxon>
        <taxon>Nocardioidaceae</taxon>
        <taxon>Nocardioides</taxon>
    </lineage>
</organism>
<dbReference type="Pfam" id="PF22014">
    <property type="entry name" value="DUF6932"/>
    <property type="match status" value="1"/>
</dbReference>
<gene>
    <name evidence="1" type="ORF">I601_2233</name>
</gene>
<dbReference type="InterPro" id="IPR053860">
    <property type="entry name" value="DUF6932"/>
</dbReference>
<accession>A0A1A9GK48</accession>
<dbReference type="AlphaFoldDB" id="A0A1A9GK48"/>
<sequence>MSSRFDTPPLRLVKIRRCSPTGCSARCAENRSNTTRGSGAVRREVALNCRIREFTLDEAATAGGADRYGVAVSSAPTDYAWLTSNSGYPPIGRRRLSLDAAEQLLVGESAFHGSPTRAGLWRGLEEYLGRFIYLEDLYASELNGRSLIEFLWLGGSFVSQKFDPNNIDVSVAVNLEARNLLKGRRLAGWLVDAFSRDRMLAAYGVSPLEISYVPVASVFDRRAMEPAEREYLEARGSWDDWWQRLRDPSAQTGQPTTATVEARRGYLEVTL</sequence>
<dbReference type="EMBL" id="CP015079">
    <property type="protein sequence ID" value="ANH38658.1"/>
    <property type="molecule type" value="Genomic_DNA"/>
</dbReference>
<protein>
    <submittedName>
        <fullName evidence="1">Uncharacterized protein</fullName>
    </submittedName>
</protein>
<dbReference type="Proteomes" id="UP000077868">
    <property type="component" value="Chromosome"/>
</dbReference>
<evidence type="ECO:0000313" key="2">
    <source>
        <dbReference type="Proteomes" id="UP000077868"/>
    </source>
</evidence>
<proteinExistence type="predicted"/>